<dbReference type="InterPro" id="IPR026960">
    <property type="entry name" value="RVT-Znf"/>
</dbReference>
<dbReference type="PANTHER" id="PTHR33116:SF78">
    <property type="entry name" value="OS12G0587133 PROTEIN"/>
    <property type="match status" value="1"/>
</dbReference>
<proteinExistence type="predicted"/>
<reference evidence="2" key="1">
    <citation type="journal article" date="2018" name="DNA Res.">
        <title>Multiple hybrid de novo genome assembly of finger millet, an orphan allotetraploid crop.</title>
        <authorList>
            <person name="Hatakeyama M."/>
            <person name="Aluri S."/>
            <person name="Balachadran M.T."/>
            <person name="Sivarajan S.R."/>
            <person name="Patrignani A."/>
            <person name="Gruter S."/>
            <person name="Poveda L."/>
            <person name="Shimizu-Inatsugi R."/>
            <person name="Baeten J."/>
            <person name="Francoijs K.J."/>
            <person name="Nataraja K.N."/>
            <person name="Reddy Y.A.N."/>
            <person name="Phadnis S."/>
            <person name="Ravikumar R.L."/>
            <person name="Schlapbach R."/>
            <person name="Sreeman S.M."/>
            <person name="Shimizu K.K."/>
        </authorList>
    </citation>
    <scope>NUCLEOTIDE SEQUENCE</scope>
</reference>
<protein>
    <recommendedName>
        <fullName evidence="1">Reverse transcriptase zinc-binding domain-containing protein</fullName>
    </recommendedName>
</protein>
<comment type="caution">
    <text evidence="2">The sequence shown here is derived from an EMBL/GenBank/DDBJ whole genome shotgun (WGS) entry which is preliminary data.</text>
</comment>
<reference evidence="2" key="2">
    <citation type="submission" date="2021-12" db="EMBL/GenBank/DDBJ databases">
        <title>Resequencing data analysis of finger millet.</title>
        <authorList>
            <person name="Hatakeyama M."/>
            <person name="Aluri S."/>
            <person name="Balachadran M.T."/>
            <person name="Sivarajan S.R."/>
            <person name="Poveda L."/>
            <person name="Shimizu-Inatsugi R."/>
            <person name="Schlapbach R."/>
            <person name="Sreeman S.M."/>
            <person name="Shimizu K.K."/>
        </authorList>
    </citation>
    <scope>NUCLEOTIDE SEQUENCE</scope>
</reference>
<sequence>MMALELPPGVLAQMDARRRAYTWSGEEKTTGAACMVAWDKVTTPKHYGGLGVQNLRAQNQCLLLKLLHRLHSATGSSWAHWVRDHADLPTMDGDLAGEHWSMLRHLLPIYQNLTVVDVGDGATTSFWRDDWLPMGRLSNNLPALYSHCIKPAAAVRTVIADGLRAHLVPRLTQTATQDLLVLEGMLNQVVVLTDNPDCRRSPLIDAVGKLQTMPIYQLLVNAAPSPYADFVWHNHTPPKVQFFIWLLVQDRIKSRANLLIKHIISDTTCELCRQGPEDSDHLIFRCGTATMFWNALGINTQSAGVERLWELERPDAIPAQHFHTFIHLCCWHIWKHRNEVEWHNAVSASNKLC</sequence>
<feature type="domain" description="Reverse transcriptase zinc-binding" evidence="1">
    <location>
        <begin position="216"/>
        <end position="293"/>
    </location>
</feature>
<dbReference type="Pfam" id="PF13966">
    <property type="entry name" value="zf-RVT"/>
    <property type="match status" value="1"/>
</dbReference>
<dbReference type="PANTHER" id="PTHR33116">
    <property type="entry name" value="REVERSE TRANSCRIPTASE ZINC-BINDING DOMAIN-CONTAINING PROTEIN-RELATED-RELATED"/>
    <property type="match status" value="1"/>
</dbReference>
<keyword evidence="3" id="KW-1185">Reference proteome</keyword>
<dbReference type="EMBL" id="BQKI01000084">
    <property type="protein sequence ID" value="GJN32459.1"/>
    <property type="molecule type" value="Genomic_DNA"/>
</dbReference>
<dbReference type="Proteomes" id="UP001054889">
    <property type="component" value="Unassembled WGS sequence"/>
</dbReference>
<organism evidence="2 3">
    <name type="scientific">Eleusine coracana subsp. coracana</name>
    <dbReference type="NCBI Taxonomy" id="191504"/>
    <lineage>
        <taxon>Eukaryota</taxon>
        <taxon>Viridiplantae</taxon>
        <taxon>Streptophyta</taxon>
        <taxon>Embryophyta</taxon>
        <taxon>Tracheophyta</taxon>
        <taxon>Spermatophyta</taxon>
        <taxon>Magnoliopsida</taxon>
        <taxon>Liliopsida</taxon>
        <taxon>Poales</taxon>
        <taxon>Poaceae</taxon>
        <taxon>PACMAD clade</taxon>
        <taxon>Chloridoideae</taxon>
        <taxon>Cynodonteae</taxon>
        <taxon>Eleusininae</taxon>
        <taxon>Eleusine</taxon>
    </lineage>
</organism>
<evidence type="ECO:0000313" key="2">
    <source>
        <dbReference type="EMBL" id="GJN32459.1"/>
    </source>
</evidence>
<evidence type="ECO:0000259" key="1">
    <source>
        <dbReference type="Pfam" id="PF13966"/>
    </source>
</evidence>
<accession>A0AAV5F9Y2</accession>
<name>A0AAV5F9Y2_ELECO</name>
<evidence type="ECO:0000313" key="3">
    <source>
        <dbReference type="Proteomes" id="UP001054889"/>
    </source>
</evidence>
<dbReference type="AlphaFoldDB" id="A0AAV5F9Y2"/>
<gene>
    <name evidence="2" type="primary">gb20973</name>
    <name evidence="2" type="ORF">PR202_gb20973</name>
</gene>